<dbReference type="InterPro" id="IPR052037">
    <property type="entry name" value="LPS_export_LptA"/>
</dbReference>
<name>A0A3B0SDX4_9ZZZZ</name>
<feature type="domain" description="Organic solvent tolerance-like N-terminal" evidence="2">
    <location>
        <begin position="65"/>
        <end position="175"/>
    </location>
</feature>
<dbReference type="GO" id="GO:0015920">
    <property type="term" value="P:lipopolysaccharide transport"/>
    <property type="evidence" value="ECO:0007669"/>
    <property type="project" value="TreeGrafter"/>
</dbReference>
<dbReference type="PANTHER" id="PTHR36504:SF1">
    <property type="entry name" value="LIPOPOLYSACCHARIDE EXPORT SYSTEM PROTEIN LPTA"/>
    <property type="match status" value="1"/>
</dbReference>
<gene>
    <name evidence="3" type="ORF">MNBD_ALPHA07-701</name>
</gene>
<protein>
    <recommendedName>
        <fullName evidence="2">Organic solvent tolerance-like N-terminal domain-containing protein</fullName>
    </recommendedName>
</protein>
<dbReference type="Pfam" id="PF03968">
    <property type="entry name" value="LptD_N"/>
    <property type="match status" value="1"/>
</dbReference>
<reference evidence="3" key="1">
    <citation type="submission" date="2018-06" db="EMBL/GenBank/DDBJ databases">
        <authorList>
            <person name="Zhirakovskaya E."/>
        </authorList>
    </citation>
    <scope>NUCLEOTIDE SEQUENCE</scope>
</reference>
<dbReference type="GO" id="GO:0030288">
    <property type="term" value="C:outer membrane-bounded periplasmic space"/>
    <property type="evidence" value="ECO:0007669"/>
    <property type="project" value="TreeGrafter"/>
</dbReference>
<proteinExistence type="predicted"/>
<evidence type="ECO:0000256" key="1">
    <source>
        <dbReference type="ARBA" id="ARBA00022729"/>
    </source>
</evidence>
<evidence type="ECO:0000313" key="3">
    <source>
        <dbReference type="EMBL" id="VAW02253.1"/>
    </source>
</evidence>
<dbReference type="GO" id="GO:0017089">
    <property type="term" value="F:glycolipid transfer activity"/>
    <property type="evidence" value="ECO:0007669"/>
    <property type="project" value="TreeGrafter"/>
</dbReference>
<organism evidence="3">
    <name type="scientific">hydrothermal vent metagenome</name>
    <dbReference type="NCBI Taxonomy" id="652676"/>
    <lineage>
        <taxon>unclassified sequences</taxon>
        <taxon>metagenomes</taxon>
        <taxon>ecological metagenomes</taxon>
    </lineage>
</organism>
<dbReference type="GO" id="GO:0009279">
    <property type="term" value="C:cell outer membrane"/>
    <property type="evidence" value="ECO:0007669"/>
    <property type="project" value="TreeGrafter"/>
</dbReference>
<evidence type="ECO:0000259" key="2">
    <source>
        <dbReference type="Pfam" id="PF03968"/>
    </source>
</evidence>
<accession>A0A3B0SDX4</accession>
<dbReference type="Gene3D" id="2.60.450.10">
    <property type="entry name" value="Lipopolysaccharide (LPS) transport protein A like domain"/>
    <property type="match status" value="1"/>
</dbReference>
<dbReference type="InterPro" id="IPR005653">
    <property type="entry name" value="OstA-like_N"/>
</dbReference>
<dbReference type="EMBL" id="UOEG01000239">
    <property type="protein sequence ID" value="VAW02253.1"/>
    <property type="molecule type" value="Genomic_DNA"/>
</dbReference>
<sequence>MTFLIGQPRNAAHLVALVFFAFAVTVPSPPLLAQEQSAASDEAPAPRGTSLSLGAFKVSADMPIEVVSDELQMDQNVNTAIFSGNVEVIHGDMTLNSATVLVEYGKVEGSDKSNEIIRITASGGVTLSNPNTTAESLEAVYTMATREVVMTGDVAVTQGPNRVSGEQMIVYLDDGTAVMQGRVRTTIDTSKPQNTDSGASSQ</sequence>
<dbReference type="AlphaFoldDB" id="A0A3B0SDX4"/>
<keyword evidence="1" id="KW-0732">Signal</keyword>
<dbReference type="PANTHER" id="PTHR36504">
    <property type="entry name" value="LIPOPOLYSACCHARIDE EXPORT SYSTEM PROTEIN LPTA"/>
    <property type="match status" value="1"/>
</dbReference>